<dbReference type="Gene3D" id="2.30.110.50">
    <property type="match status" value="1"/>
</dbReference>
<dbReference type="NCBIfam" id="TIGR01646">
    <property type="entry name" value="vgr_GE"/>
    <property type="match status" value="1"/>
</dbReference>
<dbReference type="Gene3D" id="2.40.50.230">
    <property type="entry name" value="Gp5 N-terminal domain"/>
    <property type="match status" value="1"/>
</dbReference>
<feature type="compositionally biased region" description="Polar residues" evidence="2">
    <location>
        <begin position="429"/>
        <end position="438"/>
    </location>
</feature>
<dbReference type="Pfam" id="PF04717">
    <property type="entry name" value="Phage_base_V"/>
    <property type="match status" value="1"/>
</dbReference>
<reference evidence="5" key="1">
    <citation type="submission" date="2016-07" db="EMBL/GenBank/DDBJ databases">
        <title>New class B carbapenemase carried by novel plasmid in Pseudomonas putida enviromental strain in eastern Amazonia.</title>
        <authorList>
            <person name="Souza C.O."/>
            <person name="Lima K.V."/>
            <person name="Brasiliense D.M."/>
            <person name="Perez-Chaparro P.J."/>
            <person name="Mamizuka E.M."/>
            <person name="Lima M.O."/>
            <person name="Lima L.N."/>
            <person name="McCulloch J.A."/>
        </authorList>
    </citation>
    <scope>NUCLEOTIDE SEQUENCE [LARGE SCALE GENOMIC DNA]</scope>
    <source>
        <strain evidence="5">IEC33019</strain>
    </source>
</reference>
<feature type="region of interest" description="Disordered" evidence="2">
    <location>
        <begin position="426"/>
        <end position="448"/>
    </location>
</feature>
<evidence type="ECO:0000259" key="4">
    <source>
        <dbReference type="Pfam" id="PF22178"/>
    </source>
</evidence>
<dbReference type="SUPFAM" id="SSF69279">
    <property type="entry name" value="Phage tail proteins"/>
    <property type="match status" value="1"/>
</dbReference>
<dbReference type="Gene3D" id="3.55.50.10">
    <property type="entry name" value="Baseplate protein-like domains"/>
    <property type="match status" value="1"/>
</dbReference>
<dbReference type="AlphaFoldDB" id="A0A1B2F109"/>
<protein>
    <submittedName>
        <fullName evidence="5">Phage-related baseplate assembly protein</fullName>
    </submittedName>
</protein>
<dbReference type="InterPro" id="IPR054030">
    <property type="entry name" value="Gp5_Vgr_C"/>
</dbReference>
<evidence type="ECO:0000256" key="2">
    <source>
        <dbReference type="SAM" id="MobiDB-lite"/>
    </source>
</evidence>
<dbReference type="InterPro" id="IPR006533">
    <property type="entry name" value="T6SS_Vgr_RhsGE"/>
</dbReference>
<sequence>MILTKLSLSSPAHARWEIHQVEGREALSSLFEYTMAIRTPPDEPVIEALGTLLSCRIASGGVERFIHGYVSSVSQCEEHRWQLSVVPHLAVTRQRRNLRVFQNINVVDLVGVVLAEYGLSAQTTQLIGEYPEQPFWLQYQETDFDFISRLLERAGIHYFFRHTQDAHHLLLIDHTGGCERAKGPALVWQETWRDAEVNSLRAVVASQWSPAPPGVVEPVHGWIDSAALPVLDPNGEQWKRRADSETKVRTEEAESRDILHADALAFWMSVGERVSLSRNPAHDGEYCVVSMDMFIDNWSANGKAQPARLGLQAKSLKLRPHWKTPVPVIPGVMMATVVGPASEAVNVDEHGRIKVRFHWDEAQRQSDSASCWIRVAQGWSGPGFGAFCLPRVGTEVLVSFIQGNPNSPVVTGSLYNERDSWPVPLPAQKLSSGITTRSEPGGDTRHGHRLVFDDRKDAELIELHSEKDLSLKTRHDLLAEFCNAARITVGTGRSTQIKEGDDQLDLGQGSYRFTATGDCIQEFDGQHRIKSRTAGSTISAAKACLIESNEKVVIKVGGSEISISPTGISLKALQITLKSDALTVIDGGLIKIG</sequence>
<dbReference type="Pfam" id="PF22178">
    <property type="entry name" value="Gp5_trimer_C"/>
    <property type="match status" value="1"/>
</dbReference>
<proteinExistence type="inferred from homology"/>
<organism evidence="5">
    <name type="scientific">Pseudomonas putida</name>
    <name type="common">Arthrobacter siderocapsulatus</name>
    <dbReference type="NCBI Taxonomy" id="303"/>
    <lineage>
        <taxon>Bacteria</taxon>
        <taxon>Pseudomonadati</taxon>
        <taxon>Pseudomonadota</taxon>
        <taxon>Gammaproteobacteria</taxon>
        <taxon>Pseudomonadales</taxon>
        <taxon>Pseudomonadaceae</taxon>
        <taxon>Pseudomonas</taxon>
    </lineage>
</organism>
<dbReference type="SUPFAM" id="SSF69255">
    <property type="entry name" value="gp5 N-terminal domain-like"/>
    <property type="match status" value="1"/>
</dbReference>
<dbReference type="InterPro" id="IPR017847">
    <property type="entry name" value="T6SS_RhsGE_Vgr_subset"/>
</dbReference>
<evidence type="ECO:0000259" key="3">
    <source>
        <dbReference type="Pfam" id="PF04717"/>
    </source>
</evidence>
<dbReference type="EMBL" id="CP016634">
    <property type="protein sequence ID" value="ANY85930.1"/>
    <property type="molecule type" value="Genomic_DNA"/>
</dbReference>
<dbReference type="Pfam" id="PF05954">
    <property type="entry name" value="Phage_GPD"/>
    <property type="match status" value="1"/>
</dbReference>
<dbReference type="InterPro" id="IPR037026">
    <property type="entry name" value="Vgr_OB-fold_dom_sf"/>
</dbReference>
<dbReference type="SUPFAM" id="SSF69349">
    <property type="entry name" value="Phage fibre proteins"/>
    <property type="match status" value="1"/>
</dbReference>
<evidence type="ECO:0000313" key="5">
    <source>
        <dbReference type="EMBL" id="ANY85930.1"/>
    </source>
</evidence>
<gene>
    <name evidence="5" type="ORF">IEC33019_0326</name>
</gene>
<feature type="domain" description="Gp5/Type VI secretion system Vgr protein OB-fold" evidence="3">
    <location>
        <begin position="346"/>
        <end position="415"/>
    </location>
</feature>
<accession>A0A1B2F109</accession>
<dbReference type="Gene3D" id="4.10.220.110">
    <property type="match status" value="1"/>
</dbReference>
<comment type="similarity">
    <text evidence="1">Belongs to the VgrG protein family.</text>
</comment>
<feature type="domain" description="Gp5/Type VI secretion system Vgr C-terminal trimerisation" evidence="4">
    <location>
        <begin position="432"/>
        <end position="500"/>
    </location>
</feature>
<dbReference type="RefSeq" id="WP_070091658.1">
    <property type="nucleotide sequence ID" value="NZ_CP016634.1"/>
</dbReference>
<name>A0A1B2F109_PSEPU</name>
<dbReference type="InterPro" id="IPR006531">
    <property type="entry name" value="Gp5/Vgr_OB"/>
</dbReference>
<evidence type="ECO:0000256" key="1">
    <source>
        <dbReference type="ARBA" id="ARBA00005558"/>
    </source>
</evidence>
<dbReference type="NCBIfam" id="TIGR03361">
    <property type="entry name" value="VI_Rhs_Vgr"/>
    <property type="match status" value="1"/>
</dbReference>